<evidence type="ECO:0000256" key="1">
    <source>
        <dbReference type="SAM" id="MobiDB-lite"/>
    </source>
</evidence>
<evidence type="ECO:0000313" key="3">
    <source>
        <dbReference type="Proteomes" id="UP000275078"/>
    </source>
</evidence>
<evidence type="ECO:0000313" key="2">
    <source>
        <dbReference type="EMBL" id="RPA75798.1"/>
    </source>
</evidence>
<feature type="compositionally biased region" description="Basic residues" evidence="1">
    <location>
        <begin position="13"/>
        <end position="22"/>
    </location>
</feature>
<dbReference type="EMBL" id="ML119757">
    <property type="protein sequence ID" value="RPA75798.1"/>
    <property type="molecule type" value="Genomic_DNA"/>
</dbReference>
<feature type="region of interest" description="Disordered" evidence="1">
    <location>
        <begin position="1"/>
        <end position="64"/>
    </location>
</feature>
<proteinExistence type="predicted"/>
<keyword evidence="3" id="KW-1185">Reference proteome</keyword>
<gene>
    <name evidence="2" type="ORF">BJ508DRAFT_331805</name>
</gene>
<dbReference type="AlphaFoldDB" id="A0A3N4HTF8"/>
<organism evidence="2 3">
    <name type="scientific">Ascobolus immersus RN42</name>
    <dbReference type="NCBI Taxonomy" id="1160509"/>
    <lineage>
        <taxon>Eukaryota</taxon>
        <taxon>Fungi</taxon>
        <taxon>Dikarya</taxon>
        <taxon>Ascomycota</taxon>
        <taxon>Pezizomycotina</taxon>
        <taxon>Pezizomycetes</taxon>
        <taxon>Pezizales</taxon>
        <taxon>Ascobolaceae</taxon>
        <taxon>Ascobolus</taxon>
    </lineage>
</organism>
<sequence length="202" mass="22053">MARITTLKPRPTQVRKPRHRISQPHLSQPDSAPSRASFPSQTPPPKPQPADLSSNPPIPDQDLHPWASTARYKRVQDVKQFLSINNICLAYCRTAHLGYEWVIKDGYSFPQAPEHLRRRHAGAQKNLIQFKISELKELEQAVKEGKLRAVLLDGLGNKVGLENAPSAAVDGGLAFCERGGSVVGGQTSAIDGNLGVGISLEI</sequence>
<accession>A0A3N4HTF8</accession>
<protein>
    <submittedName>
        <fullName evidence="2">Uncharacterized protein</fullName>
    </submittedName>
</protein>
<reference evidence="2 3" key="1">
    <citation type="journal article" date="2018" name="Nat. Ecol. Evol.">
        <title>Pezizomycetes genomes reveal the molecular basis of ectomycorrhizal truffle lifestyle.</title>
        <authorList>
            <person name="Murat C."/>
            <person name="Payen T."/>
            <person name="Noel B."/>
            <person name="Kuo A."/>
            <person name="Morin E."/>
            <person name="Chen J."/>
            <person name="Kohler A."/>
            <person name="Krizsan K."/>
            <person name="Balestrini R."/>
            <person name="Da Silva C."/>
            <person name="Montanini B."/>
            <person name="Hainaut M."/>
            <person name="Levati E."/>
            <person name="Barry K.W."/>
            <person name="Belfiori B."/>
            <person name="Cichocki N."/>
            <person name="Clum A."/>
            <person name="Dockter R.B."/>
            <person name="Fauchery L."/>
            <person name="Guy J."/>
            <person name="Iotti M."/>
            <person name="Le Tacon F."/>
            <person name="Lindquist E.A."/>
            <person name="Lipzen A."/>
            <person name="Malagnac F."/>
            <person name="Mello A."/>
            <person name="Molinier V."/>
            <person name="Miyauchi S."/>
            <person name="Poulain J."/>
            <person name="Riccioni C."/>
            <person name="Rubini A."/>
            <person name="Sitrit Y."/>
            <person name="Splivallo R."/>
            <person name="Traeger S."/>
            <person name="Wang M."/>
            <person name="Zifcakova L."/>
            <person name="Wipf D."/>
            <person name="Zambonelli A."/>
            <person name="Paolocci F."/>
            <person name="Nowrousian M."/>
            <person name="Ottonello S."/>
            <person name="Baldrian P."/>
            <person name="Spatafora J.W."/>
            <person name="Henrissat B."/>
            <person name="Nagy L.G."/>
            <person name="Aury J.M."/>
            <person name="Wincker P."/>
            <person name="Grigoriev I.V."/>
            <person name="Bonfante P."/>
            <person name="Martin F.M."/>
        </authorList>
    </citation>
    <scope>NUCLEOTIDE SEQUENCE [LARGE SCALE GENOMIC DNA]</scope>
    <source>
        <strain evidence="2 3">RN42</strain>
    </source>
</reference>
<name>A0A3N4HTF8_ASCIM</name>
<dbReference type="Proteomes" id="UP000275078">
    <property type="component" value="Unassembled WGS sequence"/>
</dbReference>